<accession>A0ABP2GM60</accession>
<comment type="caution">
    <text evidence="2">The sequence shown here is derived from an EMBL/GenBank/DDBJ whole genome shotgun (WGS) entry which is preliminary data.</text>
</comment>
<reference evidence="2 3" key="1">
    <citation type="submission" date="2009-07" db="EMBL/GenBank/DDBJ databases">
        <authorList>
            <person name="Madupu R."/>
            <person name="Durkin A.S."/>
            <person name="Torralba M."/>
            <person name="Methe B."/>
            <person name="Sutton G.G."/>
            <person name="Strausberg R.L."/>
            <person name="Nelson K.E."/>
        </authorList>
    </citation>
    <scope>NUCLEOTIDE SEQUENCE [LARGE SCALE GENOMIC DNA]</scope>
    <source>
        <strain evidence="2 3">SK82</strain>
    </source>
</reference>
<dbReference type="Proteomes" id="UP000018419">
    <property type="component" value="Unassembled WGS sequence"/>
</dbReference>
<evidence type="ECO:0000313" key="2">
    <source>
        <dbReference type="EMBL" id="EET82824.1"/>
    </source>
</evidence>
<evidence type="ECO:0000313" key="3">
    <source>
        <dbReference type="Proteomes" id="UP000018419"/>
    </source>
</evidence>
<proteinExistence type="predicted"/>
<organism evidence="2 3">
    <name type="scientific">Acinetobacter radioresistens SK82</name>
    <dbReference type="NCBI Taxonomy" id="596318"/>
    <lineage>
        <taxon>Bacteria</taxon>
        <taxon>Pseudomonadati</taxon>
        <taxon>Pseudomonadota</taxon>
        <taxon>Gammaproteobacteria</taxon>
        <taxon>Moraxellales</taxon>
        <taxon>Moraxellaceae</taxon>
        <taxon>Acinetobacter</taxon>
    </lineage>
</organism>
<dbReference type="EMBL" id="ACVR01000029">
    <property type="protein sequence ID" value="EET82824.1"/>
    <property type="molecule type" value="Genomic_DNA"/>
</dbReference>
<keyword evidence="3" id="KW-1185">Reference proteome</keyword>
<protein>
    <recommendedName>
        <fullName evidence="1">Nucleotide modification associated domain-containing protein</fullName>
    </recommendedName>
</protein>
<gene>
    <name evidence="2" type="ORF">ACIRA0001_1618</name>
</gene>
<name>A0ABP2GM60_ACIRA</name>
<dbReference type="Pfam" id="PF18757">
    <property type="entry name" value="Nmad5"/>
    <property type="match status" value="1"/>
</dbReference>
<evidence type="ECO:0000259" key="1">
    <source>
        <dbReference type="Pfam" id="PF18757"/>
    </source>
</evidence>
<sequence>MSRLTKQLREKMLETVLDHAFDEKQKQVKAELIAAGDALYMDHHGEHLKTMQKLPASFLYKQGHMYTNIGGQRHIVSLSESKPMSYESNCSRIVFEADNPVAIAWLKANDKVKDVAEQRKAMCREVNAVLESVHTFKKLWEVWPECKSLLEKFEDKPTIAILPAVQVHRLNAALGLPVDGEAV</sequence>
<dbReference type="RefSeq" id="WP_005405029.1">
    <property type="nucleotide sequence ID" value="NZ_ACVR01000029.1"/>
</dbReference>
<feature type="domain" description="Nucleotide modification associated" evidence="1">
    <location>
        <begin position="2"/>
        <end position="177"/>
    </location>
</feature>
<dbReference type="InterPro" id="IPR040835">
    <property type="entry name" value="Nmad5"/>
</dbReference>